<organism evidence="3 4">
    <name type="scientific">Metapseudomonas furukawaii</name>
    <name type="common">Pseudomonas furukawaii</name>
    <dbReference type="NCBI Taxonomy" id="1149133"/>
    <lineage>
        <taxon>Bacteria</taxon>
        <taxon>Pseudomonadati</taxon>
        <taxon>Pseudomonadota</taxon>
        <taxon>Gammaproteobacteria</taxon>
        <taxon>Pseudomonadales</taxon>
        <taxon>Pseudomonadaceae</taxon>
        <taxon>Metapseudomonas</taxon>
    </lineage>
</organism>
<evidence type="ECO:0000256" key="1">
    <source>
        <dbReference type="ARBA" id="ARBA00023172"/>
    </source>
</evidence>
<dbReference type="EMBL" id="AP014862">
    <property type="protein sequence ID" value="BAU72175.1"/>
    <property type="molecule type" value="Genomic_DNA"/>
</dbReference>
<accession>A0AAD1FD57</accession>
<dbReference type="KEGG" id="pfuw:KF707C_4870"/>
<keyword evidence="1" id="KW-0233">DNA recombination</keyword>
<gene>
    <name evidence="3" type="ORF">KF707C_4870</name>
</gene>
<reference evidence="3 4" key="2">
    <citation type="journal article" date="2017" name="Int. J. Syst. Evol. Microbiol.">
        <title>Pseudomonas furukawaii sp. nov., a polychlorinated biphenyl-degrading bacterium isolated from biphenyl-contaminated soil in Japan.</title>
        <authorList>
            <person name="Kimura N."/>
            <person name="Watanabe T."/>
            <person name="Suenaga H."/>
            <person name="Fujihara H."/>
            <person name="Futagami T."/>
            <person name="Goto M."/>
            <person name="Hanada S."/>
            <person name="Hirose J."/>
        </authorList>
    </citation>
    <scope>NUCLEOTIDE SEQUENCE [LARGE SCALE GENOMIC DNA]</scope>
    <source>
        <strain evidence="4">DSM 10086 / NBRC 110670 / KF707</strain>
    </source>
</reference>
<evidence type="ECO:0000313" key="4">
    <source>
        <dbReference type="Proteomes" id="UP000218554"/>
    </source>
</evidence>
<dbReference type="SUPFAM" id="SSF56349">
    <property type="entry name" value="DNA breaking-rejoining enzymes"/>
    <property type="match status" value="1"/>
</dbReference>
<dbReference type="AlphaFoldDB" id="A0AAD1FD57"/>
<keyword evidence="4" id="KW-1185">Reference proteome</keyword>
<protein>
    <submittedName>
        <fullName evidence="3">Shufflon-specific DNA recombinase</fullName>
    </submittedName>
</protein>
<proteinExistence type="predicted"/>
<dbReference type="InterPro" id="IPR002104">
    <property type="entry name" value="Integrase_catalytic"/>
</dbReference>
<dbReference type="InterPro" id="IPR011010">
    <property type="entry name" value="DNA_brk_join_enz"/>
</dbReference>
<dbReference type="Gene3D" id="1.10.443.10">
    <property type="entry name" value="Intergrase catalytic core"/>
    <property type="match status" value="1"/>
</dbReference>
<dbReference type="GO" id="GO:0006310">
    <property type="term" value="P:DNA recombination"/>
    <property type="evidence" value="ECO:0007669"/>
    <property type="project" value="UniProtKB-KW"/>
</dbReference>
<evidence type="ECO:0000259" key="2">
    <source>
        <dbReference type="Pfam" id="PF00589"/>
    </source>
</evidence>
<reference evidence="4" key="1">
    <citation type="submission" date="2015-05" db="EMBL/GenBank/DDBJ databases">
        <title>Draft genome sequencing of a biphenyl-degrading bacterium, Pseudomonas balearica KF707 (=NBRC110670).</title>
        <authorList>
            <person name="Kimura N."/>
            <person name="Hirose J."/>
            <person name="Watanabe T."/>
            <person name="Suenaga H."/>
            <person name="Fujihara H."/>
            <person name="Noguchi M."/>
            <person name="Hashimoto M."/>
            <person name="Shimodaira J."/>
            <person name="Tsuchikane K."/>
            <person name="Hosoyama A."/>
            <person name="Yamazoe A."/>
            <person name="Fujita N."/>
            <person name="Furukawa K."/>
        </authorList>
    </citation>
    <scope>NUCLEOTIDE SEQUENCE [LARGE SCALE GENOMIC DNA]</scope>
    <source>
        <strain evidence="4">DSM 10086 / NBRC 110670 / KF707</strain>
    </source>
</reference>
<dbReference type="InterPro" id="IPR013762">
    <property type="entry name" value="Integrase-like_cat_sf"/>
</dbReference>
<dbReference type="GO" id="GO:0003677">
    <property type="term" value="F:DNA binding"/>
    <property type="evidence" value="ECO:0007669"/>
    <property type="project" value="InterPro"/>
</dbReference>
<evidence type="ECO:0000313" key="3">
    <source>
        <dbReference type="EMBL" id="BAU72175.1"/>
    </source>
</evidence>
<sequence>MLGPSQSLGEPGKNEKRRPYAFTRTWGLLKKKLGMPDLRFHDLRHEAVSRLVEGGLFDQDVSAISGHKSMQMLKRSARRGFVGRLDKLKPQRKAP</sequence>
<dbReference type="Pfam" id="PF00589">
    <property type="entry name" value="Phage_integrase"/>
    <property type="match status" value="1"/>
</dbReference>
<dbReference type="Proteomes" id="UP000218554">
    <property type="component" value="Chromosome"/>
</dbReference>
<name>A0AAD1FD57_METFU</name>
<dbReference type="GO" id="GO:0015074">
    <property type="term" value="P:DNA integration"/>
    <property type="evidence" value="ECO:0007669"/>
    <property type="project" value="InterPro"/>
</dbReference>
<feature type="domain" description="Tyr recombinase" evidence="2">
    <location>
        <begin position="19"/>
        <end position="75"/>
    </location>
</feature>